<keyword evidence="15" id="KW-1185">Reference proteome</keyword>
<dbReference type="EMBL" id="BAAAZP010000003">
    <property type="protein sequence ID" value="GAA3642964.1"/>
    <property type="molecule type" value="Genomic_DNA"/>
</dbReference>
<evidence type="ECO:0000256" key="8">
    <source>
        <dbReference type="ARBA" id="ARBA00022989"/>
    </source>
</evidence>
<comment type="subcellular location">
    <subcellularLocation>
        <location evidence="2">Cell membrane</location>
    </subcellularLocation>
</comment>
<evidence type="ECO:0000313" key="14">
    <source>
        <dbReference type="EMBL" id="GAA3642964.1"/>
    </source>
</evidence>
<comment type="caution">
    <text evidence="14">The sequence shown here is derived from an EMBL/GenBank/DDBJ whole genome shotgun (WGS) entry which is preliminary data.</text>
</comment>
<evidence type="ECO:0000256" key="3">
    <source>
        <dbReference type="ARBA" id="ARBA00012438"/>
    </source>
</evidence>
<dbReference type="Pfam" id="PF00512">
    <property type="entry name" value="HisKA"/>
    <property type="match status" value="1"/>
</dbReference>
<proteinExistence type="predicted"/>
<feature type="domain" description="HAMP" evidence="13">
    <location>
        <begin position="177"/>
        <end position="230"/>
    </location>
</feature>
<evidence type="ECO:0000256" key="11">
    <source>
        <dbReference type="SAM" id="Phobius"/>
    </source>
</evidence>
<dbReference type="PANTHER" id="PTHR45436">
    <property type="entry name" value="SENSOR HISTIDINE KINASE YKOH"/>
    <property type="match status" value="1"/>
</dbReference>
<dbReference type="EC" id="2.7.13.3" evidence="3"/>
<dbReference type="SMART" id="SM00388">
    <property type="entry name" value="HisKA"/>
    <property type="match status" value="1"/>
</dbReference>
<accession>A0ABP7AXD3</accession>
<dbReference type="InterPro" id="IPR036097">
    <property type="entry name" value="HisK_dim/P_sf"/>
</dbReference>
<dbReference type="CDD" id="cd00082">
    <property type="entry name" value="HisKA"/>
    <property type="match status" value="1"/>
</dbReference>
<keyword evidence="10 11" id="KW-0472">Membrane</keyword>
<dbReference type="InterPro" id="IPR036890">
    <property type="entry name" value="HATPase_C_sf"/>
</dbReference>
<keyword evidence="7 14" id="KW-0418">Kinase</keyword>
<evidence type="ECO:0000256" key="4">
    <source>
        <dbReference type="ARBA" id="ARBA00022553"/>
    </source>
</evidence>
<evidence type="ECO:0000256" key="6">
    <source>
        <dbReference type="ARBA" id="ARBA00022692"/>
    </source>
</evidence>
<feature type="transmembrane region" description="Helical" evidence="11">
    <location>
        <begin position="155"/>
        <end position="176"/>
    </location>
</feature>
<evidence type="ECO:0000256" key="7">
    <source>
        <dbReference type="ARBA" id="ARBA00022777"/>
    </source>
</evidence>
<sequence>MGRLTDSIRARYTFAVGAFALVILTGLGATLDLAIRYKLQNSVFDQAERVASQWSALARRGAIPEEIPASAPVELVQIVDARHRVVESSRRASETIPLSRVRPPPDDRFMRIIECPVKGPCLALMAIRLTPADDAAVVYAGTPEPDLLAMPRLELLIGAGIVLITTVAAWTTWLLVGRTLRSVEAIRARISEITVSDLSLRLPVPPGDDELVQLARTANVTLARLEGAVEHQRRFASTTSHELRTPLTGLRAQLEEALRYPDDTDPHATIRSALAATDRLEAIVDDLLQLARLRAADPVPPEPIDLGELAETEVSVQNGRVPATVEATPGLVVCGSRMQLIRVLDNLLANAQRHASSAVVVSVERDGGEAVLAVTDDGPGVAPANRERIFERFVRLDDSRRRDPNGSGLGLAISRDIARTHRGTLKVEDSPQGARFALRLPIEGCPPSPRGHR</sequence>
<dbReference type="SUPFAM" id="SSF47384">
    <property type="entry name" value="Homodimeric domain of signal transducing histidine kinase"/>
    <property type="match status" value="1"/>
</dbReference>
<dbReference type="Pfam" id="PF02518">
    <property type="entry name" value="HATPase_c"/>
    <property type="match status" value="1"/>
</dbReference>
<dbReference type="InterPro" id="IPR005467">
    <property type="entry name" value="His_kinase_dom"/>
</dbReference>
<comment type="catalytic activity">
    <reaction evidence="1">
        <text>ATP + protein L-histidine = ADP + protein N-phospho-L-histidine.</text>
        <dbReference type="EC" id="2.7.13.3"/>
    </reaction>
</comment>
<keyword evidence="4" id="KW-0597">Phosphoprotein</keyword>
<dbReference type="SMART" id="SM00387">
    <property type="entry name" value="HATPase_c"/>
    <property type="match status" value="1"/>
</dbReference>
<evidence type="ECO:0000256" key="5">
    <source>
        <dbReference type="ARBA" id="ARBA00022679"/>
    </source>
</evidence>
<dbReference type="SUPFAM" id="SSF55874">
    <property type="entry name" value="ATPase domain of HSP90 chaperone/DNA topoisomerase II/histidine kinase"/>
    <property type="match status" value="1"/>
</dbReference>
<dbReference type="InterPro" id="IPR003660">
    <property type="entry name" value="HAMP_dom"/>
</dbReference>
<keyword evidence="5" id="KW-0808">Transferase</keyword>
<evidence type="ECO:0000256" key="10">
    <source>
        <dbReference type="ARBA" id="ARBA00023136"/>
    </source>
</evidence>
<protein>
    <recommendedName>
        <fullName evidence="3">histidine kinase</fullName>
        <ecNumber evidence="3">2.7.13.3</ecNumber>
    </recommendedName>
</protein>
<evidence type="ECO:0000256" key="1">
    <source>
        <dbReference type="ARBA" id="ARBA00000085"/>
    </source>
</evidence>
<gene>
    <name evidence="14" type="ORF">GCM10022224_001630</name>
</gene>
<name>A0ABP7AXD3_9ACTN</name>
<dbReference type="PRINTS" id="PR00344">
    <property type="entry name" value="BCTRLSENSOR"/>
</dbReference>
<keyword evidence="6 11" id="KW-0812">Transmembrane</keyword>
<dbReference type="PANTHER" id="PTHR45436:SF5">
    <property type="entry name" value="SENSOR HISTIDINE KINASE TRCS"/>
    <property type="match status" value="1"/>
</dbReference>
<dbReference type="InterPro" id="IPR003661">
    <property type="entry name" value="HisK_dim/P_dom"/>
</dbReference>
<feature type="transmembrane region" description="Helical" evidence="11">
    <location>
        <begin position="12"/>
        <end position="35"/>
    </location>
</feature>
<evidence type="ECO:0000259" key="13">
    <source>
        <dbReference type="PROSITE" id="PS50885"/>
    </source>
</evidence>
<dbReference type="GO" id="GO:0016301">
    <property type="term" value="F:kinase activity"/>
    <property type="evidence" value="ECO:0007669"/>
    <property type="project" value="UniProtKB-KW"/>
</dbReference>
<dbReference type="PROSITE" id="PS50109">
    <property type="entry name" value="HIS_KIN"/>
    <property type="match status" value="1"/>
</dbReference>
<evidence type="ECO:0000256" key="9">
    <source>
        <dbReference type="ARBA" id="ARBA00023012"/>
    </source>
</evidence>
<evidence type="ECO:0000256" key="2">
    <source>
        <dbReference type="ARBA" id="ARBA00004236"/>
    </source>
</evidence>
<dbReference type="InterPro" id="IPR050428">
    <property type="entry name" value="TCS_sensor_his_kinase"/>
</dbReference>
<evidence type="ECO:0000259" key="12">
    <source>
        <dbReference type="PROSITE" id="PS50109"/>
    </source>
</evidence>
<dbReference type="RefSeq" id="WP_344871847.1">
    <property type="nucleotide sequence ID" value="NZ_BAAAZP010000003.1"/>
</dbReference>
<evidence type="ECO:0000313" key="15">
    <source>
        <dbReference type="Proteomes" id="UP001500902"/>
    </source>
</evidence>
<keyword evidence="9" id="KW-0902">Two-component regulatory system</keyword>
<dbReference type="Gene3D" id="1.10.287.130">
    <property type="match status" value="1"/>
</dbReference>
<keyword evidence="8 11" id="KW-1133">Transmembrane helix</keyword>
<dbReference type="Gene3D" id="6.10.340.10">
    <property type="match status" value="1"/>
</dbReference>
<feature type="domain" description="Histidine kinase" evidence="12">
    <location>
        <begin position="238"/>
        <end position="444"/>
    </location>
</feature>
<dbReference type="InterPro" id="IPR003594">
    <property type="entry name" value="HATPase_dom"/>
</dbReference>
<organism evidence="14 15">
    <name type="scientific">Nonomuraea antimicrobica</name>
    <dbReference type="NCBI Taxonomy" id="561173"/>
    <lineage>
        <taxon>Bacteria</taxon>
        <taxon>Bacillati</taxon>
        <taxon>Actinomycetota</taxon>
        <taxon>Actinomycetes</taxon>
        <taxon>Streptosporangiales</taxon>
        <taxon>Streptosporangiaceae</taxon>
        <taxon>Nonomuraea</taxon>
    </lineage>
</organism>
<dbReference type="PROSITE" id="PS50885">
    <property type="entry name" value="HAMP"/>
    <property type="match status" value="1"/>
</dbReference>
<dbReference type="Gene3D" id="3.30.565.10">
    <property type="entry name" value="Histidine kinase-like ATPase, C-terminal domain"/>
    <property type="match status" value="1"/>
</dbReference>
<reference evidence="15" key="1">
    <citation type="journal article" date="2019" name="Int. J. Syst. Evol. Microbiol.">
        <title>The Global Catalogue of Microorganisms (GCM) 10K type strain sequencing project: providing services to taxonomists for standard genome sequencing and annotation.</title>
        <authorList>
            <consortium name="The Broad Institute Genomics Platform"/>
            <consortium name="The Broad Institute Genome Sequencing Center for Infectious Disease"/>
            <person name="Wu L."/>
            <person name="Ma J."/>
        </authorList>
    </citation>
    <scope>NUCLEOTIDE SEQUENCE [LARGE SCALE GENOMIC DNA]</scope>
    <source>
        <strain evidence="15">JCM 16904</strain>
    </source>
</reference>
<dbReference type="SMART" id="SM00304">
    <property type="entry name" value="HAMP"/>
    <property type="match status" value="1"/>
</dbReference>
<dbReference type="InterPro" id="IPR004358">
    <property type="entry name" value="Sig_transdc_His_kin-like_C"/>
</dbReference>
<dbReference type="Proteomes" id="UP001500902">
    <property type="component" value="Unassembled WGS sequence"/>
</dbReference>